<dbReference type="EMBL" id="PZZP01000001">
    <property type="protein sequence ID" value="PTM59627.1"/>
    <property type="molecule type" value="Genomic_DNA"/>
</dbReference>
<dbReference type="GO" id="GO:0009252">
    <property type="term" value="P:peptidoglycan biosynthetic process"/>
    <property type="evidence" value="ECO:0007669"/>
    <property type="project" value="UniProtKB-UniRule"/>
</dbReference>
<sequence>MEWLKRLFYTLALFAAWSVLAYFYVDYTLDSPPRKEAVQLEIEPGTSGADIGRLLKEKHLIRYDWFFNTYLFTTGNRNLQAGVYEVSPEMDINDMLEMFSKGRQNTYTVTIPEGFTINQISDAVAKNGNVSKEEFLKAVDEGEYDYDFLQNIPPNENRRHKLEGYLFPSTYNIPKTANAEDIVNLMLGQFANQMEKMGAPGQLQKRNLTVDEWVTFASIVEREGQAKSEFAKIAGVIENRLQQNMRLQVDATIQYALGEQKERLYYKDLKLDSPYNTYKIEGLPPGPIASPGERALTATLEPDQHTYLYYVTKKDGTGEHYFAETYQQHQQYIEQSKKTQTQNSSQ</sequence>
<dbReference type="InterPro" id="IPR003770">
    <property type="entry name" value="MLTG-like"/>
</dbReference>
<dbReference type="OrthoDB" id="9814591at2"/>
<keyword evidence="3 7" id="KW-1133">Transmembrane helix</keyword>
<evidence type="ECO:0000313" key="8">
    <source>
        <dbReference type="EMBL" id="PTM59627.1"/>
    </source>
</evidence>
<protein>
    <recommendedName>
        <fullName evidence="7">Endolytic murein transglycosylase</fullName>
        <ecNumber evidence="7">4.2.2.29</ecNumber>
    </recommendedName>
    <alternativeName>
        <fullName evidence="7">Peptidoglycan lytic transglycosylase</fullName>
    </alternativeName>
    <alternativeName>
        <fullName evidence="7">Peptidoglycan polymerization terminase</fullName>
    </alternativeName>
</protein>
<reference evidence="8 9" key="1">
    <citation type="submission" date="2018-04" db="EMBL/GenBank/DDBJ databases">
        <title>Genomic Encyclopedia of Archaeal and Bacterial Type Strains, Phase II (KMG-II): from individual species to whole genera.</title>
        <authorList>
            <person name="Goeker M."/>
        </authorList>
    </citation>
    <scope>NUCLEOTIDE SEQUENCE [LARGE SCALE GENOMIC DNA]</scope>
    <source>
        <strain evidence="8 9">DSM 45169</strain>
    </source>
</reference>
<evidence type="ECO:0000256" key="6">
    <source>
        <dbReference type="ARBA" id="ARBA00023316"/>
    </source>
</evidence>
<evidence type="ECO:0000256" key="1">
    <source>
        <dbReference type="ARBA" id="ARBA00022475"/>
    </source>
</evidence>
<keyword evidence="5 7" id="KW-0456">Lyase</keyword>
<proteinExistence type="inferred from homology"/>
<organism evidence="8 9">
    <name type="scientific">Desmospora activa DSM 45169</name>
    <dbReference type="NCBI Taxonomy" id="1121389"/>
    <lineage>
        <taxon>Bacteria</taxon>
        <taxon>Bacillati</taxon>
        <taxon>Bacillota</taxon>
        <taxon>Bacilli</taxon>
        <taxon>Bacillales</taxon>
        <taxon>Thermoactinomycetaceae</taxon>
        <taxon>Desmospora</taxon>
    </lineage>
</organism>
<dbReference type="PANTHER" id="PTHR30518:SF2">
    <property type="entry name" value="ENDOLYTIC MUREIN TRANSGLYCOSYLASE"/>
    <property type="match status" value="1"/>
</dbReference>
<evidence type="ECO:0000256" key="5">
    <source>
        <dbReference type="ARBA" id="ARBA00023239"/>
    </source>
</evidence>
<evidence type="ECO:0000313" key="9">
    <source>
        <dbReference type="Proteomes" id="UP000241639"/>
    </source>
</evidence>
<keyword evidence="2 7" id="KW-0812">Transmembrane</keyword>
<dbReference type="PANTHER" id="PTHR30518">
    <property type="entry name" value="ENDOLYTIC MUREIN TRANSGLYCOSYLASE"/>
    <property type="match status" value="1"/>
</dbReference>
<accession>A0A2T4ZCL1</accession>
<keyword evidence="4 7" id="KW-0472">Membrane</keyword>
<dbReference type="RefSeq" id="WP_107726758.1">
    <property type="nucleotide sequence ID" value="NZ_PZZP01000001.1"/>
</dbReference>
<dbReference type="HAMAP" id="MF_02065">
    <property type="entry name" value="MltG"/>
    <property type="match status" value="1"/>
</dbReference>
<evidence type="ECO:0000256" key="2">
    <source>
        <dbReference type="ARBA" id="ARBA00022692"/>
    </source>
</evidence>
<feature type="site" description="Important for catalytic activity" evidence="7">
    <location>
        <position position="223"/>
    </location>
</feature>
<evidence type="ECO:0000256" key="4">
    <source>
        <dbReference type="ARBA" id="ARBA00023136"/>
    </source>
</evidence>
<evidence type="ECO:0000256" key="7">
    <source>
        <dbReference type="HAMAP-Rule" id="MF_02065"/>
    </source>
</evidence>
<comment type="function">
    <text evidence="7">Functions as a peptidoglycan terminase that cleaves nascent peptidoglycan strands endolytically to terminate their elongation.</text>
</comment>
<dbReference type="Pfam" id="PF02618">
    <property type="entry name" value="YceG"/>
    <property type="match status" value="1"/>
</dbReference>
<dbReference type="CDD" id="cd08010">
    <property type="entry name" value="MltG_like"/>
    <property type="match status" value="1"/>
</dbReference>
<gene>
    <name evidence="7" type="primary">mltG</name>
    <name evidence="8" type="ORF">C8J48_2256</name>
</gene>
<dbReference type="Gene3D" id="3.30.1490.480">
    <property type="entry name" value="Endolytic murein transglycosylase"/>
    <property type="match status" value="1"/>
</dbReference>
<comment type="similarity">
    <text evidence="7">Belongs to the transglycosylase MltG family.</text>
</comment>
<dbReference type="Gene3D" id="3.30.160.60">
    <property type="entry name" value="Classic Zinc Finger"/>
    <property type="match status" value="1"/>
</dbReference>
<dbReference type="GO" id="GO:0005886">
    <property type="term" value="C:plasma membrane"/>
    <property type="evidence" value="ECO:0007669"/>
    <property type="project" value="UniProtKB-UniRule"/>
</dbReference>
<keyword evidence="6 7" id="KW-0961">Cell wall biogenesis/degradation</keyword>
<keyword evidence="9" id="KW-1185">Reference proteome</keyword>
<dbReference type="AlphaFoldDB" id="A0A2T4ZCL1"/>
<dbReference type="Proteomes" id="UP000241639">
    <property type="component" value="Unassembled WGS sequence"/>
</dbReference>
<comment type="caution">
    <text evidence="8">The sequence shown here is derived from an EMBL/GenBank/DDBJ whole genome shotgun (WGS) entry which is preliminary data.</text>
</comment>
<dbReference type="GO" id="GO:0008932">
    <property type="term" value="F:lytic endotransglycosylase activity"/>
    <property type="evidence" value="ECO:0007669"/>
    <property type="project" value="UniProtKB-UniRule"/>
</dbReference>
<dbReference type="EC" id="4.2.2.29" evidence="7"/>
<keyword evidence="1 7" id="KW-1003">Cell membrane</keyword>
<dbReference type="GO" id="GO:0071555">
    <property type="term" value="P:cell wall organization"/>
    <property type="evidence" value="ECO:0007669"/>
    <property type="project" value="UniProtKB-KW"/>
</dbReference>
<dbReference type="NCBIfam" id="TIGR00247">
    <property type="entry name" value="endolytic transglycosylase MltG"/>
    <property type="match status" value="1"/>
</dbReference>
<comment type="catalytic activity">
    <reaction evidence="7">
        <text>a peptidoglycan chain = a peptidoglycan chain with N-acetyl-1,6-anhydromuramyl-[peptide] at the reducing end + a peptidoglycan chain with N-acetylglucosamine at the non-reducing end.</text>
        <dbReference type="EC" id="4.2.2.29"/>
    </reaction>
</comment>
<evidence type="ECO:0000256" key="3">
    <source>
        <dbReference type="ARBA" id="ARBA00022989"/>
    </source>
</evidence>
<name>A0A2T4ZCL1_9BACL</name>